<dbReference type="Gene3D" id="1.10.10.60">
    <property type="entry name" value="Homeodomain-like"/>
    <property type="match status" value="1"/>
</dbReference>
<dbReference type="GO" id="GO:0043565">
    <property type="term" value="F:sequence-specific DNA binding"/>
    <property type="evidence" value="ECO:0007669"/>
    <property type="project" value="InterPro"/>
</dbReference>
<proteinExistence type="predicted"/>
<dbReference type="PROSITE" id="PS01124">
    <property type="entry name" value="HTH_ARAC_FAMILY_2"/>
    <property type="match status" value="1"/>
</dbReference>
<evidence type="ECO:0000313" key="5">
    <source>
        <dbReference type="EMBL" id="MBU9736325.1"/>
    </source>
</evidence>
<dbReference type="SUPFAM" id="SSF46689">
    <property type="entry name" value="Homeodomain-like"/>
    <property type="match status" value="1"/>
</dbReference>
<dbReference type="Pfam" id="PF02311">
    <property type="entry name" value="AraC_binding"/>
    <property type="match status" value="1"/>
</dbReference>
<feature type="domain" description="HTH araC/xylS-type" evidence="4">
    <location>
        <begin position="172"/>
        <end position="269"/>
    </location>
</feature>
<evidence type="ECO:0000259" key="4">
    <source>
        <dbReference type="PROSITE" id="PS01124"/>
    </source>
</evidence>
<keyword evidence="3" id="KW-0804">Transcription</keyword>
<name>A0A949JW91_9FIRM</name>
<reference evidence="5" key="1">
    <citation type="submission" date="2021-06" db="EMBL/GenBank/DDBJ databases">
        <title>Description of novel taxa of the family Lachnospiraceae.</title>
        <authorList>
            <person name="Chaplin A.V."/>
            <person name="Sokolova S.R."/>
            <person name="Pikina A.P."/>
            <person name="Korzhanova M."/>
            <person name="Belova V."/>
            <person name="Korostin D."/>
            <person name="Efimov B.A."/>
        </authorList>
    </citation>
    <scope>NUCLEOTIDE SEQUENCE</scope>
    <source>
        <strain evidence="5">ASD5720</strain>
    </source>
</reference>
<evidence type="ECO:0000256" key="3">
    <source>
        <dbReference type="ARBA" id="ARBA00023163"/>
    </source>
</evidence>
<dbReference type="InterPro" id="IPR018060">
    <property type="entry name" value="HTH_AraC"/>
</dbReference>
<dbReference type="GO" id="GO:0003700">
    <property type="term" value="F:DNA-binding transcription factor activity"/>
    <property type="evidence" value="ECO:0007669"/>
    <property type="project" value="InterPro"/>
</dbReference>
<dbReference type="PANTHER" id="PTHR43280">
    <property type="entry name" value="ARAC-FAMILY TRANSCRIPTIONAL REGULATOR"/>
    <property type="match status" value="1"/>
</dbReference>
<dbReference type="InterPro" id="IPR037923">
    <property type="entry name" value="HTH-like"/>
</dbReference>
<evidence type="ECO:0000313" key="6">
    <source>
        <dbReference type="Proteomes" id="UP000712157"/>
    </source>
</evidence>
<organism evidence="5 6">
    <name type="scientific">Diplocloster agilis</name>
    <dbReference type="NCBI Taxonomy" id="2850323"/>
    <lineage>
        <taxon>Bacteria</taxon>
        <taxon>Bacillati</taxon>
        <taxon>Bacillota</taxon>
        <taxon>Clostridia</taxon>
        <taxon>Lachnospirales</taxon>
        <taxon>Lachnospiraceae</taxon>
        <taxon>Diplocloster</taxon>
    </lineage>
</organism>
<dbReference type="PANTHER" id="PTHR43280:SF2">
    <property type="entry name" value="HTH-TYPE TRANSCRIPTIONAL REGULATOR EXSA"/>
    <property type="match status" value="1"/>
</dbReference>
<gene>
    <name evidence="5" type="ORF">KTH89_07220</name>
</gene>
<dbReference type="InterPro" id="IPR009057">
    <property type="entry name" value="Homeodomain-like_sf"/>
</dbReference>
<accession>A0A949JW91</accession>
<keyword evidence="2" id="KW-0238">DNA-binding</keyword>
<dbReference type="RefSeq" id="WP_238721212.1">
    <property type="nucleotide sequence ID" value="NZ_JAHQCW010000008.1"/>
</dbReference>
<dbReference type="AlphaFoldDB" id="A0A949JW91"/>
<keyword evidence="6" id="KW-1185">Reference proteome</keyword>
<protein>
    <submittedName>
        <fullName evidence="5">AraC family transcriptional regulator</fullName>
    </submittedName>
</protein>
<dbReference type="SUPFAM" id="SSF51215">
    <property type="entry name" value="Regulatory protein AraC"/>
    <property type="match status" value="1"/>
</dbReference>
<sequence length="280" mass="32814">MEKKEINCKYFELTPPLSVKEFGRIARVNRHPDRTMNVWTLGVVVEGKRTIRVGKDSINAAAGEYFLLPPGIPHFGIEIEQHDVYYFHFQIRSLQVEKEQKSAKGMIRLPLWGKLPAEVDLTGLIMVLYRDYRLSYLTDEILGLHLLSILHILSMDDRKNRYGKKKDHVLAEHLLQWILENLPFKLESAAFEQEFQMSYRRLNSIFKRRYGCTIHRCVLERKIQYAAHLLIMGDDIALVASKCGFEDYFYFLKVFKKIKGITPKLYKDVYLDGRKLDEAP</sequence>
<dbReference type="Pfam" id="PF12833">
    <property type="entry name" value="HTH_18"/>
    <property type="match status" value="1"/>
</dbReference>
<evidence type="ECO:0000256" key="1">
    <source>
        <dbReference type="ARBA" id="ARBA00023015"/>
    </source>
</evidence>
<dbReference type="EMBL" id="JAHQCW010000008">
    <property type="protein sequence ID" value="MBU9736325.1"/>
    <property type="molecule type" value="Genomic_DNA"/>
</dbReference>
<evidence type="ECO:0000256" key="2">
    <source>
        <dbReference type="ARBA" id="ARBA00023125"/>
    </source>
</evidence>
<keyword evidence="1" id="KW-0805">Transcription regulation</keyword>
<dbReference type="InterPro" id="IPR003313">
    <property type="entry name" value="AraC-bd"/>
</dbReference>
<dbReference type="Proteomes" id="UP000712157">
    <property type="component" value="Unassembled WGS sequence"/>
</dbReference>
<dbReference type="SMART" id="SM00342">
    <property type="entry name" value="HTH_ARAC"/>
    <property type="match status" value="1"/>
</dbReference>
<comment type="caution">
    <text evidence="5">The sequence shown here is derived from an EMBL/GenBank/DDBJ whole genome shotgun (WGS) entry which is preliminary data.</text>
</comment>